<reference evidence="1 2" key="1">
    <citation type="submission" date="2018-04" db="EMBL/GenBank/DDBJ databases">
        <title>Genomic Encyclopedia of Archaeal and Bacterial Type Strains, Phase II (KMG-II): from individual species to whole genera.</title>
        <authorList>
            <person name="Goeker M."/>
        </authorList>
    </citation>
    <scope>NUCLEOTIDE SEQUENCE [LARGE SCALE GENOMIC DNA]</scope>
    <source>
        <strain evidence="1 2">DSM 28823</strain>
    </source>
</reference>
<comment type="caution">
    <text evidence="1">The sequence shown here is derived from an EMBL/GenBank/DDBJ whole genome shotgun (WGS) entry which is preliminary data.</text>
</comment>
<name>A0A2T5C2G3_9BACT</name>
<proteinExistence type="predicted"/>
<dbReference type="AlphaFoldDB" id="A0A2T5C2G3"/>
<gene>
    <name evidence="1" type="ORF">C8N47_107203</name>
</gene>
<keyword evidence="2" id="KW-1185">Reference proteome</keyword>
<protein>
    <submittedName>
        <fullName evidence="1">Uncharacterized protein</fullName>
    </submittedName>
</protein>
<evidence type="ECO:0000313" key="1">
    <source>
        <dbReference type="EMBL" id="PTN08841.1"/>
    </source>
</evidence>
<dbReference type="Proteomes" id="UP000243525">
    <property type="component" value="Unassembled WGS sequence"/>
</dbReference>
<sequence length="37" mass="4338">MLIVGRYEQQLESKKAGLAIMLLFEDIRKNLLLFDID</sequence>
<organism evidence="1 2">
    <name type="scientific">Mangrovibacterium marinum</name>
    <dbReference type="NCBI Taxonomy" id="1639118"/>
    <lineage>
        <taxon>Bacteria</taxon>
        <taxon>Pseudomonadati</taxon>
        <taxon>Bacteroidota</taxon>
        <taxon>Bacteroidia</taxon>
        <taxon>Marinilabiliales</taxon>
        <taxon>Prolixibacteraceae</taxon>
        <taxon>Mangrovibacterium</taxon>
    </lineage>
</organism>
<dbReference type="EMBL" id="QAAD01000007">
    <property type="protein sequence ID" value="PTN08841.1"/>
    <property type="molecule type" value="Genomic_DNA"/>
</dbReference>
<evidence type="ECO:0000313" key="2">
    <source>
        <dbReference type="Proteomes" id="UP000243525"/>
    </source>
</evidence>
<accession>A0A2T5C2G3</accession>